<feature type="region of interest" description="Disordered" evidence="1">
    <location>
        <begin position="58"/>
        <end position="81"/>
    </location>
</feature>
<feature type="domain" description="SLH" evidence="2">
    <location>
        <begin position="1"/>
        <end position="56"/>
    </location>
</feature>
<reference evidence="3 4" key="1">
    <citation type="submission" date="2019-04" db="EMBL/GenBank/DDBJ databases">
        <title>Cohnella sp. nov. isolated from preserved vegetables.</title>
        <authorList>
            <person name="Lin S.-Y."/>
            <person name="Hung M.-H."/>
            <person name="Young C.-C."/>
        </authorList>
    </citation>
    <scope>NUCLEOTIDE SEQUENCE [LARGE SCALE GENOMIC DNA]</scope>
    <source>
        <strain evidence="3 4">CC-MHH1044</strain>
    </source>
</reference>
<dbReference type="InterPro" id="IPR001119">
    <property type="entry name" value="SLH_dom"/>
</dbReference>
<proteinExistence type="predicted"/>
<comment type="caution">
    <text evidence="3">The sequence shown here is derived from an EMBL/GenBank/DDBJ whole genome shotgun (WGS) entry which is preliminary data.</text>
</comment>
<dbReference type="AlphaFoldDB" id="A0A4S4C8U8"/>
<name>A0A4S4C8U8_9BACL</name>
<evidence type="ECO:0000313" key="4">
    <source>
        <dbReference type="Proteomes" id="UP000310636"/>
    </source>
</evidence>
<accession>A0A4S4C8U8</accession>
<dbReference type="RefSeq" id="WP_136369139.1">
    <property type="nucleotide sequence ID" value="NZ_SSOB01000007.1"/>
</dbReference>
<evidence type="ECO:0000259" key="2">
    <source>
        <dbReference type="PROSITE" id="PS51272"/>
    </source>
</evidence>
<protein>
    <submittedName>
        <fullName evidence="3">S-layer homology domain-containing protein</fullName>
    </submittedName>
</protein>
<evidence type="ECO:0000313" key="3">
    <source>
        <dbReference type="EMBL" id="THF82201.1"/>
    </source>
</evidence>
<dbReference type="PROSITE" id="PS51272">
    <property type="entry name" value="SLH"/>
    <property type="match status" value="1"/>
</dbReference>
<dbReference type="EMBL" id="SSOB01000007">
    <property type="protein sequence ID" value="THF82201.1"/>
    <property type="molecule type" value="Genomic_DNA"/>
</dbReference>
<dbReference type="Pfam" id="PF00395">
    <property type="entry name" value="SLH"/>
    <property type="match status" value="1"/>
</dbReference>
<keyword evidence="4" id="KW-1185">Reference proteome</keyword>
<dbReference type="Proteomes" id="UP000310636">
    <property type="component" value="Unassembled WGS sequence"/>
</dbReference>
<evidence type="ECO:0000256" key="1">
    <source>
        <dbReference type="SAM" id="MobiDB-lite"/>
    </source>
</evidence>
<gene>
    <name evidence="3" type="ORF">E6C55_07410</name>
</gene>
<organism evidence="3 4">
    <name type="scientific">Cohnella fermenti</name>
    <dbReference type="NCBI Taxonomy" id="2565925"/>
    <lineage>
        <taxon>Bacteria</taxon>
        <taxon>Bacillati</taxon>
        <taxon>Bacillota</taxon>
        <taxon>Bacilli</taxon>
        <taxon>Bacillales</taxon>
        <taxon>Paenibacillaceae</taxon>
        <taxon>Cohnella</taxon>
    </lineage>
</organism>
<sequence>MIPARAERVELRFQASSLAQGSSDGTFRPDALVTREEFAVLLARALMLEGEAALRRARRVSASAEADEPAPVNRMAREASR</sequence>